<organism evidence="2 3">
    <name type="scientific">Blautia obeum</name>
    <dbReference type="NCBI Taxonomy" id="40520"/>
    <lineage>
        <taxon>Bacteria</taxon>
        <taxon>Bacillati</taxon>
        <taxon>Bacillota</taxon>
        <taxon>Clostridia</taxon>
        <taxon>Lachnospirales</taxon>
        <taxon>Lachnospiraceae</taxon>
        <taxon>Blautia</taxon>
    </lineage>
</organism>
<name>A0A173Z5S7_9FIRM</name>
<dbReference type="EMBL" id="CYZA01000004">
    <property type="protein sequence ID" value="CUN70836.1"/>
    <property type="molecule type" value="Genomic_DNA"/>
</dbReference>
<proteinExistence type="predicted"/>
<dbReference type="RefSeq" id="WP_055052968.1">
    <property type="nucleotide sequence ID" value="NZ_CYZA01000004.1"/>
</dbReference>
<gene>
    <name evidence="2" type="ORF">ERS852395_01110</name>
</gene>
<sequence>MKIDIITLHYIWHYGSLLQTYATCKVFEKLGLETEVIDYVRPNASETEEIKAGVVAKGYEKKPVKKALFIISKKIENKRRKKFSEEFLKKTVSMTKRYSSFDELKMNPPIADIYCTGSDQTWNSEYNGGFLPAYFLEFAPTGKKRIGYAISIGMDEIPEKELEQTKNAVLKYSAISVREDSAVKLIKKLGYESVQQVLDPTLGLSLEDWKPLIAPDANNGKYILIYKLNPNDKLEKFAEKLAKEKNCKIIRVSYYLNHFKDQGKMKYSPSVEAFLSLIYNAESVITDSFHCVAFSLNFNKDFYAFYPGKYSTRISSILELTGTKHRAVGESEFSYDVINYEYVNEVLSRERKRTLDFLKESCK</sequence>
<dbReference type="Proteomes" id="UP000095447">
    <property type="component" value="Unassembled WGS sequence"/>
</dbReference>
<feature type="domain" description="Polysaccharide pyruvyl transferase" evidence="1">
    <location>
        <begin position="13"/>
        <end position="306"/>
    </location>
</feature>
<dbReference type="AlphaFoldDB" id="A0A173Z5S7"/>
<keyword evidence="2" id="KW-0808">Transferase</keyword>
<reference evidence="2 3" key="1">
    <citation type="submission" date="2015-09" db="EMBL/GenBank/DDBJ databases">
        <authorList>
            <consortium name="Pathogen Informatics"/>
        </authorList>
    </citation>
    <scope>NUCLEOTIDE SEQUENCE [LARGE SCALE GENOMIC DNA]</scope>
    <source>
        <strain evidence="2 3">2789STDY5608838</strain>
    </source>
</reference>
<dbReference type="GO" id="GO:0016740">
    <property type="term" value="F:transferase activity"/>
    <property type="evidence" value="ECO:0007669"/>
    <property type="project" value="UniProtKB-KW"/>
</dbReference>
<protein>
    <submittedName>
        <fullName evidence="2">Polysaccharide pyruvyl transferase</fullName>
    </submittedName>
</protein>
<dbReference type="Pfam" id="PF04230">
    <property type="entry name" value="PS_pyruv_trans"/>
    <property type="match status" value="1"/>
</dbReference>
<evidence type="ECO:0000313" key="3">
    <source>
        <dbReference type="Proteomes" id="UP000095447"/>
    </source>
</evidence>
<evidence type="ECO:0000313" key="2">
    <source>
        <dbReference type="EMBL" id="CUN70836.1"/>
    </source>
</evidence>
<dbReference type="InterPro" id="IPR007345">
    <property type="entry name" value="Polysacch_pyruvyl_Trfase"/>
</dbReference>
<evidence type="ECO:0000259" key="1">
    <source>
        <dbReference type="Pfam" id="PF04230"/>
    </source>
</evidence>
<accession>A0A173Z5S7</accession>